<accession>A0A2T3ZEL5</accession>
<evidence type="ECO:0000313" key="2">
    <source>
        <dbReference type="EMBL" id="PTB43246.1"/>
    </source>
</evidence>
<evidence type="ECO:0000313" key="3">
    <source>
        <dbReference type="Proteomes" id="UP000240493"/>
    </source>
</evidence>
<sequence>MSVALGRIRVFILLGAGNRLRKAAQERAAVREAQLEVGWKRWKGKTSQTRGDGRCNRECMHSPVSLEGRTKTSTSPRAAAPAQHSTNLWVLGTGPSGSATRGDPWRCKAQRVRDAPRRGLAAEPSRLTRATGAGSWSAEILLLQPGTSRARQAPSGQRQPVPVDGFGDGR</sequence>
<dbReference type="AlphaFoldDB" id="A0A2T3ZEL5"/>
<feature type="region of interest" description="Disordered" evidence="1">
    <location>
        <begin position="65"/>
        <end position="170"/>
    </location>
</feature>
<feature type="compositionally biased region" description="Basic and acidic residues" evidence="1">
    <location>
        <begin position="103"/>
        <end position="117"/>
    </location>
</feature>
<reference evidence="2 3" key="1">
    <citation type="submission" date="2016-07" db="EMBL/GenBank/DDBJ databases">
        <title>Multiple horizontal gene transfer events from other fungi enriched the ability of initially mycotrophic Trichoderma (Ascomycota) to feed on dead plant biomass.</title>
        <authorList>
            <consortium name="DOE Joint Genome Institute"/>
            <person name="Aerts A."/>
            <person name="Atanasova L."/>
            <person name="Chenthamara K."/>
            <person name="Zhang J."/>
            <person name="Grujic M."/>
            <person name="Henrissat B."/>
            <person name="Kuo A."/>
            <person name="Salamov A."/>
            <person name="Lipzen A."/>
            <person name="Labutti K."/>
            <person name="Barry K."/>
            <person name="Miao Y."/>
            <person name="Rahimi M.J."/>
            <person name="Shen Q."/>
            <person name="Grigoriev I.V."/>
            <person name="Kubicek C.P."/>
            <person name="Druzhinina I.S."/>
        </authorList>
    </citation>
    <scope>NUCLEOTIDE SEQUENCE [LARGE SCALE GENOMIC DNA]</scope>
    <source>
        <strain evidence="2 3">CBS 433.97</strain>
    </source>
</reference>
<organism evidence="2 3">
    <name type="scientific">Trichoderma asperellum (strain ATCC 204424 / CBS 433.97 / NBRC 101777)</name>
    <dbReference type="NCBI Taxonomy" id="1042311"/>
    <lineage>
        <taxon>Eukaryota</taxon>
        <taxon>Fungi</taxon>
        <taxon>Dikarya</taxon>
        <taxon>Ascomycota</taxon>
        <taxon>Pezizomycotina</taxon>
        <taxon>Sordariomycetes</taxon>
        <taxon>Hypocreomycetidae</taxon>
        <taxon>Hypocreales</taxon>
        <taxon>Hypocreaceae</taxon>
        <taxon>Trichoderma</taxon>
    </lineage>
</organism>
<feature type="compositionally biased region" description="Polar residues" evidence="1">
    <location>
        <begin position="145"/>
        <end position="158"/>
    </location>
</feature>
<keyword evidence="3" id="KW-1185">Reference proteome</keyword>
<gene>
    <name evidence="2" type="ORF">M441DRAFT_368569</name>
</gene>
<dbReference type="EMBL" id="KZ679259">
    <property type="protein sequence ID" value="PTB43246.1"/>
    <property type="molecule type" value="Genomic_DNA"/>
</dbReference>
<name>A0A2T3ZEL5_TRIA4</name>
<evidence type="ECO:0000256" key="1">
    <source>
        <dbReference type="SAM" id="MobiDB-lite"/>
    </source>
</evidence>
<proteinExistence type="predicted"/>
<protein>
    <submittedName>
        <fullName evidence="2">Uncharacterized protein</fullName>
    </submittedName>
</protein>
<dbReference type="Proteomes" id="UP000240493">
    <property type="component" value="Unassembled WGS sequence"/>
</dbReference>